<gene>
    <name evidence="1" type="ORF">GCM10023191_093150</name>
</gene>
<comment type="caution">
    <text evidence="1">The sequence shown here is derived from an EMBL/GenBank/DDBJ whole genome shotgun (WGS) entry which is preliminary data.</text>
</comment>
<accession>A0ABP8R5N4</accession>
<reference evidence="2" key="1">
    <citation type="journal article" date="2019" name="Int. J. Syst. Evol. Microbiol.">
        <title>The Global Catalogue of Microorganisms (GCM) 10K type strain sequencing project: providing services to taxonomists for standard genome sequencing and annotation.</title>
        <authorList>
            <consortium name="The Broad Institute Genomics Platform"/>
            <consortium name="The Broad Institute Genome Sequencing Center for Infectious Disease"/>
            <person name="Wu L."/>
            <person name="Ma J."/>
        </authorList>
    </citation>
    <scope>NUCLEOTIDE SEQUENCE [LARGE SCALE GENOMIC DNA]</scope>
    <source>
        <strain evidence="2">JCM 17933</strain>
    </source>
</reference>
<evidence type="ECO:0000313" key="2">
    <source>
        <dbReference type="Proteomes" id="UP001500503"/>
    </source>
</evidence>
<dbReference type="Proteomes" id="UP001500503">
    <property type="component" value="Unassembled WGS sequence"/>
</dbReference>
<dbReference type="RefSeq" id="WP_345475070.1">
    <property type="nucleotide sequence ID" value="NZ_BAABHF010000061.1"/>
</dbReference>
<sequence>MPVRYHHGTFTLERLRLPVGRGSAPLLVRLDRPVPYPAEQVRSVTLVAECGRLFVDVTAEVPIAAYSPDRQPDPERVAGVDPGVIHPFAVAGPEWARQRELEGRHQRRVRQAQHEAAKTVIDWAVARRIGTPTVGDPRGVLALEAGRRHNRRVNFTSPRGGTLTETALCRSRWRAYRRYARSRR</sequence>
<proteinExistence type="predicted"/>
<dbReference type="EMBL" id="BAABHF010000061">
    <property type="protein sequence ID" value="GAA4518668.1"/>
    <property type="molecule type" value="Genomic_DNA"/>
</dbReference>
<organism evidence="1 2">
    <name type="scientific">Actinoallomurus oryzae</name>
    <dbReference type="NCBI Taxonomy" id="502180"/>
    <lineage>
        <taxon>Bacteria</taxon>
        <taxon>Bacillati</taxon>
        <taxon>Actinomycetota</taxon>
        <taxon>Actinomycetes</taxon>
        <taxon>Streptosporangiales</taxon>
        <taxon>Thermomonosporaceae</taxon>
        <taxon>Actinoallomurus</taxon>
    </lineage>
</organism>
<name>A0ABP8R5N4_9ACTN</name>
<evidence type="ECO:0000313" key="1">
    <source>
        <dbReference type="EMBL" id="GAA4518668.1"/>
    </source>
</evidence>
<keyword evidence="2" id="KW-1185">Reference proteome</keyword>
<protein>
    <recommendedName>
        <fullName evidence="3">Transposase</fullName>
    </recommendedName>
</protein>
<evidence type="ECO:0008006" key="3">
    <source>
        <dbReference type="Google" id="ProtNLM"/>
    </source>
</evidence>